<keyword evidence="2" id="KW-0862">Zinc</keyword>
<dbReference type="InterPro" id="IPR021858">
    <property type="entry name" value="Fun_TF"/>
</dbReference>
<dbReference type="PROSITE" id="PS00463">
    <property type="entry name" value="ZN2_CY6_FUNGAL_1"/>
    <property type="match status" value="1"/>
</dbReference>
<dbReference type="SMART" id="SM00066">
    <property type="entry name" value="GAL4"/>
    <property type="match status" value="1"/>
</dbReference>
<dbReference type="CDD" id="cd00067">
    <property type="entry name" value="GAL4"/>
    <property type="match status" value="1"/>
</dbReference>
<proteinExistence type="predicted"/>
<keyword evidence="3" id="KW-0805">Transcription regulation</keyword>
<keyword evidence="1" id="KW-0479">Metal-binding</keyword>
<dbReference type="Proteomes" id="UP000091956">
    <property type="component" value="Unassembled WGS sequence"/>
</dbReference>
<dbReference type="Pfam" id="PF00172">
    <property type="entry name" value="Zn_clus"/>
    <property type="match status" value="1"/>
</dbReference>
<reference evidence="8 9" key="1">
    <citation type="submission" date="2016-03" db="EMBL/GenBank/DDBJ databases">
        <title>Comparative genomics of Pseudogymnoascus destructans, the fungus causing white-nose syndrome of bats.</title>
        <authorList>
            <person name="Palmer J.M."/>
            <person name="Drees K.P."/>
            <person name="Foster J.T."/>
            <person name="Lindner D.L."/>
        </authorList>
    </citation>
    <scope>NUCLEOTIDE SEQUENCE [LARGE SCALE GENOMIC DNA]</scope>
    <source>
        <strain evidence="8 9">UAMH 10579</strain>
    </source>
</reference>
<accession>A0A1B8GAZ9</accession>
<evidence type="ECO:0000256" key="2">
    <source>
        <dbReference type="ARBA" id="ARBA00022833"/>
    </source>
</evidence>
<gene>
    <name evidence="8" type="ORF">VE01_08630</name>
</gene>
<dbReference type="Pfam" id="PF11951">
    <property type="entry name" value="Fungal_trans_2"/>
    <property type="match status" value="1"/>
</dbReference>
<organism evidence="8 9">
    <name type="scientific">Pseudogymnoascus verrucosus</name>
    <dbReference type="NCBI Taxonomy" id="342668"/>
    <lineage>
        <taxon>Eukaryota</taxon>
        <taxon>Fungi</taxon>
        <taxon>Dikarya</taxon>
        <taxon>Ascomycota</taxon>
        <taxon>Pezizomycotina</taxon>
        <taxon>Leotiomycetes</taxon>
        <taxon>Thelebolales</taxon>
        <taxon>Thelebolaceae</taxon>
        <taxon>Pseudogymnoascus</taxon>
    </lineage>
</organism>
<dbReference type="PROSITE" id="PS50048">
    <property type="entry name" value="ZN2_CY6_FUNGAL_2"/>
    <property type="match status" value="1"/>
</dbReference>
<evidence type="ECO:0000256" key="3">
    <source>
        <dbReference type="ARBA" id="ARBA00023015"/>
    </source>
</evidence>
<dbReference type="InterPro" id="IPR036864">
    <property type="entry name" value="Zn2-C6_fun-type_DNA-bd_sf"/>
</dbReference>
<evidence type="ECO:0000313" key="8">
    <source>
        <dbReference type="EMBL" id="OBT93004.2"/>
    </source>
</evidence>
<dbReference type="InterPro" id="IPR001138">
    <property type="entry name" value="Zn2Cys6_DnaBD"/>
</dbReference>
<name>A0A1B8GAZ9_9PEZI</name>
<dbReference type="PANTHER" id="PTHR36206:SF4">
    <property type="entry name" value="HYPOTHETICAL CONSERVED PROTEIN (EUROFUNG)-RELATED"/>
    <property type="match status" value="1"/>
</dbReference>
<dbReference type="InterPro" id="IPR052360">
    <property type="entry name" value="Transcr_Regulatory_Proteins"/>
</dbReference>
<dbReference type="GO" id="GO:0000981">
    <property type="term" value="F:DNA-binding transcription factor activity, RNA polymerase II-specific"/>
    <property type="evidence" value="ECO:0007669"/>
    <property type="project" value="InterPro"/>
</dbReference>
<keyword evidence="9" id="KW-1185">Reference proteome</keyword>
<keyword evidence="4" id="KW-0238">DNA-binding</keyword>
<dbReference type="PANTHER" id="PTHR36206">
    <property type="entry name" value="ASPERCRYPTIN BIOSYNTHESIS CLUSTER-SPECIFIC TRANSCRIPTION REGULATOR ATNN-RELATED"/>
    <property type="match status" value="1"/>
</dbReference>
<dbReference type="GO" id="GO:0008270">
    <property type="term" value="F:zinc ion binding"/>
    <property type="evidence" value="ECO:0007669"/>
    <property type="project" value="InterPro"/>
</dbReference>
<dbReference type="SUPFAM" id="SSF57701">
    <property type="entry name" value="Zn2/Cys6 DNA-binding domain"/>
    <property type="match status" value="1"/>
</dbReference>
<evidence type="ECO:0000256" key="4">
    <source>
        <dbReference type="ARBA" id="ARBA00023125"/>
    </source>
</evidence>
<dbReference type="Gene3D" id="4.10.240.10">
    <property type="entry name" value="Zn(2)-C6 fungal-type DNA-binding domain"/>
    <property type="match status" value="1"/>
</dbReference>
<evidence type="ECO:0000313" key="9">
    <source>
        <dbReference type="Proteomes" id="UP000091956"/>
    </source>
</evidence>
<dbReference type="RefSeq" id="XP_059319367.1">
    <property type="nucleotide sequence ID" value="XM_059463983.1"/>
</dbReference>
<protein>
    <recommendedName>
        <fullName evidence="7">Zn(2)-C6 fungal-type domain-containing protein</fullName>
    </recommendedName>
</protein>
<feature type="domain" description="Zn(2)-C6 fungal-type" evidence="7">
    <location>
        <begin position="21"/>
        <end position="49"/>
    </location>
</feature>
<sequence>MTEALVPARQRRRRTSNSKTGCKTCKIRRVKCDESKPTCQRCISTGRKCDGYVSDILPSNAHDQQAAAAIIHRVLVRIPGTTQEKRGFQYFFTNTARELTGYYTSSFWEYLILQASAAEPSLRHAVIAIAALHEEFTNKRLGGISHGHENPESTFAINQYMKAVSHLRRSLSEGKQAPLTALMSCLLFVCFDYLRGRFDFAMMHLQSGLEILRDLGSRSEEDRDIAEQSIAPLFMRLSAQSILYVDTRNSFDKRRFAKQLMHIKTKEPAPIPESFEDLEEARYALDVATNGLFRVFYICDGTKPMNVQPPEAYATYKTYSAQLLAWDSSFSAFMSLKSHALTALQIRGAALLKIHHTTATIMGRCVPDPTDPRSIVTAANDPLIFSQSTNDFQTVVSLSQSLVAAAEQDIQRGNGRLAGGLTFSTDMGVVAPLYYVCIKCTDVPLREQAIELLGRCPRREGMWDSVLGVRMIREFWEMEEVHRQLRQGMVKLVLEDDGRWEWSWRDVHNGGEGGGVGYGVKEMMESQI</sequence>
<evidence type="ECO:0000259" key="7">
    <source>
        <dbReference type="PROSITE" id="PS50048"/>
    </source>
</evidence>
<dbReference type="GeneID" id="28842016"/>
<dbReference type="AlphaFoldDB" id="A0A1B8GAZ9"/>
<keyword evidence="6" id="KW-0539">Nucleus</keyword>
<dbReference type="GO" id="GO:0003677">
    <property type="term" value="F:DNA binding"/>
    <property type="evidence" value="ECO:0007669"/>
    <property type="project" value="UniProtKB-KW"/>
</dbReference>
<keyword evidence="5" id="KW-0804">Transcription</keyword>
<evidence type="ECO:0000256" key="5">
    <source>
        <dbReference type="ARBA" id="ARBA00023163"/>
    </source>
</evidence>
<evidence type="ECO:0000256" key="1">
    <source>
        <dbReference type="ARBA" id="ARBA00022723"/>
    </source>
</evidence>
<dbReference type="EMBL" id="KV460259">
    <property type="protein sequence ID" value="OBT93004.2"/>
    <property type="molecule type" value="Genomic_DNA"/>
</dbReference>
<evidence type="ECO:0000256" key="6">
    <source>
        <dbReference type="ARBA" id="ARBA00023242"/>
    </source>
</evidence>
<reference evidence="9" key="2">
    <citation type="journal article" date="2018" name="Nat. Commun.">
        <title>Extreme sensitivity to ultraviolet light in the fungal pathogen causing white-nose syndrome of bats.</title>
        <authorList>
            <person name="Palmer J.M."/>
            <person name="Drees K.P."/>
            <person name="Foster J.T."/>
            <person name="Lindner D.L."/>
        </authorList>
    </citation>
    <scope>NUCLEOTIDE SEQUENCE [LARGE SCALE GENOMIC DNA]</scope>
    <source>
        <strain evidence="9">UAMH 10579</strain>
    </source>
</reference>